<proteinExistence type="predicted"/>
<evidence type="ECO:0000313" key="1">
    <source>
        <dbReference type="EMBL" id="SFB03863.1"/>
    </source>
</evidence>
<organism evidence="1 2">
    <name type="scientific">Flavobacterium swingsii</name>
    <dbReference type="NCBI Taxonomy" id="498292"/>
    <lineage>
        <taxon>Bacteria</taxon>
        <taxon>Pseudomonadati</taxon>
        <taxon>Bacteroidota</taxon>
        <taxon>Flavobacteriia</taxon>
        <taxon>Flavobacteriales</taxon>
        <taxon>Flavobacteriaceae</taxon>
        <taxon>Flavobacterium</taxon>
    </lineage>
</organism>
<gene>
    <name evidence="1" type="ORF">SAMN05660845_1460</name>
</gene>
<reference evidence="2" key="1">
    <citation type="submission" date="2016-10" db="EMBL/GenBank/DDBJ databases">
        <authorList>
            <person name="Varghese N."/>
            <person name="Submissions S."/>
        </authorList>
    </citation>
    <scope>NUCLEOTIDE SEQUENCE [LARGE SCALE GENOMIC DNA]</scope>
    <source>
        <strain evidence="2">DSM 21789</strain>
    </source>
</reference>
<name>A0A1I0XV64_9FLAO</name>
<keyword evidence="2" id="KW-1185">Reference proteome</keyword>
<dbReference type="STRING" id="498292.SAMN05660845_1460"/>
<dbReference type="EMBL" id="FOJT01000003">
    <property type="protein sequence ID" value="SFB03863.1"/>
    <property type="molecule type" value="Genomic_DNA"/>
</dbReference>
<evidence type="ECO:0000313" key="2">
    <source>
        <dbReference type="Proteomes" id="UP000199604"/>
    </source>
</evidence>
<accession>A0A1I0XV64</accession>
<dbReference type="Proteomes" id="UP000199604">
    <property type="component" value="Unassembled WGS sequence"/>
</dbReference>
<dbReference type="AlphaFoldDB" id="A0A1I0XV64"/>
<sequence>MKILNKILKIVQSIVNVDFKKTAVKSIKKESLKVIEFKYGSESNDSESLLFLINGQEDEFLFI</sequence>
<dbReference type="RefSeq" id="WP_091475496.1">
    <property type="nucleotide sequence ID" value="NZ_FOJT01000003.1"/>
</dbReference>
<protein>
    <submittedName>
        <fullName evidence="1">Uncharacterized protein</fullName>
    </submittedName>
</protein>